<reference evidence="1 2" key="1">
    <citation type="submission" date="2020-08" db="EMBL/GenBank/DDBJ databases">
        <title>Sequencing the genomes of 1000 actinobacteria strains.</title>
        <authorList>
            <person name="Klenk H.-P."/>
        </authorList>
    </citation>
    <scope>NUCLEOTIDE SEQUENCE [LARGE SCALE GENOMIC DNA]</scope>
    <source>
        <strain evidence="1 2">DSM 22826</strain>
    </source>
</reference>
<accession>A0A839QEJ3</accession>
<sequence length="67" mass="7527">MSHTPGVWIVRHDDSPHHRVVGVFANLGEAASFAERMQDRFENGLFYARYEIGYRFDAGSSGYSSSS</sequence>
<protein>
    <recommendedName>
        <fullName evidence="3">SPOR domain-containing protein</fullName>
    </recommendedName>
</protein>
<comment type="caution">
    <text evidence="1">The sequence shown here is derived from an EMBL/GenBank/DDBJ whole genome shotgun (WGS) entry which is preliminary data.</text>
</comment>
<gene>
    <name evidence="1" type="ORF">E9229_000214</name>
</gene>
<dbReference type="RefSeq" id="WP_183509384.1">
    <property type="nucleotide sequence ID" value="NZ_BAABGK010000010.1"/>
</dbReference>
<organism evidence="1 2">
    <name type="scientific">Paeniglutamicibacter cryotolerans</name>
    <dbReference type="NCBI Taxonomy" id="670079"/>
    <lineage>
        <taxon>Bacteria</taxon>
        <taxon>Bacillati</taxon>
        <taxon>Actinomycetota</taxon>
        <taxon>Actinomycetes</taxon>
        <taxon>Micrococcales</taxon>
        <taxon>Micrococcaceae</taxon>
        <taxon>Paeniglutamicibacter</taxon>
    </lineage>
</organism>
<keyword evidence="2" id="KW-1185">Reference proteome</keyword>
<dbReference type="EMBL" id="JACHVS010000001">
    <property type="protein sequence ID" value="MBB2994023.1"/>
    <property type="molecule type" value="Genomic_DNA"/>
</dbReference>
<evidence type="ECO:0000313" key="2">
    <source>
        <dbReference type="Proteomes" id="UP000523000"/>
    </source>
</evidence>
<name>A0A839QEJ3_9MICC</name>
<dbReference type="AlphaFoldDB" id="A0A839QEJ3"/>
<evidence type="ECO:0000313" key="1">
    <source>
        <dbReference type="EMBL" id="MBB2994023.1"/>
    </source>
</evidence>
<dbReference type="Proteomes" id="UP000523000">
    <property type="component" value="Unassembled WGS sequence"/>
</dbReference>
<evidence type="ECO:0008006" key="3">
    <source>
        <dbReference type="Google" id="ProtNLM"/>
    </source>
</evidence>
<proteinExistence type="predicted"/>